<comment type="subunit">
    <text evidence="12">Forms a complex with SecD. Part of the essential Sec protein translocation apparatus which comprises SecA, SecYEG and auxiliary proteins SecDF. Other proteins may also be involved.</text>
</comment>
<dbReference type="Proteomes" id="UP000228886">
    <property type="component" value="Unassembled WGS sequence"/>
</dbReference>
<evidence type="ECO:0000256" key="3">
    <source>
        <dbReference type="ARBA" id="ARBA00022475"/>
    </source>
</evidence>
<evidence type="ECO:0000256" key="2">
    <source>
        <dbReference type="ARBA" id="ARBA00022448"/>
    </source>
</evidence>
<evidence type="ECO:0000259" key="13">
    <source>
        <dbReference type="Pfam" id="PF02355"/>
    </source>
</evidence>
<comment type="caution">
    <text evidence="14">The sequence shown here is derived from an EMBL/GenBank/DDBJ whole genome shotgun (WGS) entry which is preliminary data.</text>
</comment>
<keyword evidence="4 12" id="KW-0812">Transmembrane</keyword>
<protein>
    <recommendedName>
        <fullName evidence="12">Protein-export membrane protein SecF</fullName>
    </recommendedName>
</protein>
<dbReference type="AlphaFoldDB" id="A0A2M7E6T9"/>
<accession>A0A2M7E6T9</accession>
<dbReference type="InterPro" id="IPR022646">
    <property type="entry name" value="SecD/SecF_CS"/>
</dbReference>
<feature type="transmembrane region" description="Helical" evidence="12">
    <location>
        <begin position="133"/>
        <end position="150"/>
    </location>
</feature>
<dbReference type="NCBIfam" id="TIGR00966">
    <property type="entry name" value="transloc_SecF"/>
    <property type="match status" value="1"/>
</dbReference>
<keyword evidence="5 12" id="KW-0653">Protein transport</keyword>
<evidence type="ECO:0000256" key="11">
    <source>
        <dbReference type="ARBA" id="ARBA00061053"/>
    </source>
</evidence>
<dbReference type="PRINTS" id="PR01755">
    <property type="entry name" value="SECFTRNLCASE"/>
</dbReference>
<keyword evidence="6 12" id="KW-1133">Transmembrane helix</keyword>
<evidence type="ECO:0000256" key="9">
    <source>
        <dbReference type="ARBA" id="ARBA00059018"/>
    </source>
</evidence>
<dbReference type="PANTHER" id="PTHR30081:SF8">
    <property type="entry name" value="PROTEIN TRANSLOCASE SUBUNIT SECF"/>
    <property type="match status" value="1"/>
</dbReference>
<comment type="subcellular location">
    <subcellularLocation>
        <location evidence="1 12">Cell membrane</location>
        <topology evidence="1 12">Multi-pass membrane protein</topology>
    </subcellularLocation>
</comment>
<feature type="transmembrane region" description="Helical" evidence="12">
    <location>
        <begin position="232"/>
        <end position="255"/>
    </location>
</feature>
<comment type="similarity">
    <text evidence="11">In the N-terminal section; belongs to the SecD/SecF family. SecD subfamily.</text>
</comment>
<comment type="similarity">
    <text evidence="12">Belongs to the SecD/SecF family. SecF subfamily.</text>
</comment>
<dbReference type="InterPro" id="IPR022645">
    <property type="entry name" value="SecD/SecF_bac"/>
</dbReference>
<evidence type="ECO:0000256" key="7">
    <source>
        <dbReference type="ARBA" id="ARBA00023010"/>
    </source>
</evidence>
<feature type="transmembrane region" description="Helical" evidence="12">
    <location>
        <begin position="185"/>
        <end position="205"/>
    </location>
</feature>
<evidence type="ECO:0000256" key="5">
    <source>
        <dbReference type="ARBA" id="ARBA00022927"/>
    </source>
</evidence>
<dbReference type="SUPFAM" id="SSF82866">
    <property type="entry name" value="Multidrug efflux transporter AcrB transmembrane domain"/>
    <property type="match status" value="1"/>
</dbReference>
<evidence type="ECO:0000313" key="14">
    <source>
        <dbReference type="EMBL" id="PIV63450.1"/>
    </source>
</evidence>
<comment type="function">
    <text evidence="9 12">Part of the Sec protein translocase complex. Interacts with the SecYEG preprotein conducting channel. SecDF uses the proton motive force (PMF) to complete protein translocation after the ATP-dependent function of SecA.</text>
</comment>
<feature type="domain" description="Protein export membrane protein SecD/SecF C-terminal" evidence="13">
    <location>
        <begin position="106"/>
        <end position="289"/>
    </location>
</feature>
<dbReference type="GO" id="GO:0015450">
    <property type="term" value="F:protein-transporting ATPase activity"/>
    <property type="evidence" value="ECO:0007669"/>
    <property type="project" value="InterPro"/>
</dbReference>
<dbReference type="FunFam" id="1.20.1640.10:FF:000024">
    <property type="entry name" value="Multifunctional fusion protein"/>
    <property type="match status" value="1"/>
</dbReference>
<dbReference type="GO" id="GO:0043952">
    <property type="term" value="P:protein transport by the Sec complex"/>
    <property type="evidence" value="ECO:0007669"/>
    <property type="project" value="UniProtKB-UniRule"/>
</dbReference>
<dbReference type="Pfam" id="PF02355">
    <property type="entry name" value="SecD_SecF_C"/>
    <property type="match status" value="1"/>
</dbReference>
<keyword evidence="2 12" id="KW-0813">Transport</keyword>
<keyword evidence="3 12" id="KW-1003">Cell membrane</keyword>
<feature type="transmembrane region" description="Helical" evidence="12">
    <location>
        <begin position="261"/>
        <end position="285"/>
    </location>
</feature>
<organism evidence="14 15">
    <name type="scientific">bacterium (Candidatus Ratteibacteria) CG01_land_8_20_14_3_00_40_19</name>
    <dbReference type="NCBI Taxonomy" id="2014290"/>
    <lineage>
        <taxon>Bacteria</taxon>
        <taxon>Candidatus Ratteibacteria</taxon>
    </lineage>
</organism>
<evidence type="ECO:0000256" key="6">
    <source>
        <dbReference type="ARBA" id="ARBA00022989"/>
    </source>
</evidence>
<dbReference type="GO" id="GO:0065002">
    <property type="term" value="P:intracellular protein transmembrane transport"/>
    <property type="evidence" value="ECO:0007669"/>
    <property type="project" value="UniProtKB-UniRule"/>
</dbReference>
<name>A0A2M7E6T9_9BACT</name>
<proteinExistence type="inferred from homology"/>
<feature type="transmembrane region" description="Helical" evidence="12">
    <location>
        <begin position="18"/>
        <end position="36"/>
    </location>
</feature>
<dbReference type="InterPro" id="IPR022813">
    <property type="entry name" value="SecD/SecF_arch_bac"/>
</dbReference>
<dbReference type="PANTHER" id="PTHR30081">
    <property type="entry name" value="PROTEIN-EXPORT MEMBRANE PROTEIN SEC"/>
    <property type="match status" value="1"/>
</dbReference>
<feature type="transmembrane region" description="Helical" evidence="12">
    <location>
        <begin position="157"/>
        <end position="179"/>
    </location>
</feature>
<reference evidence="15" key="1">
    <citation type="submission" date="2017-09" db="EMBL/GenBank/DDBJ databases">
        <title>Depth-based differentiation of microbial function through sediment-hosted aquifers and enrichment of novel symbionts in the deep terrestrial subsurface.</title>
        <authorList>
            <person name="Probst A.J."/>
            <person name="Ladd B."/>
            <person name="Jarett J.K."/>
            <person name="Geller-Mcgrath D.E."/>
            <person name="Sieber C.M.K."/>
            <person name="Emerson J.B."/>
            <person name="Anantharaman K."/>
            <person name="Thomas B.C."/>
            <person name="Malmstrom R."/>
            <person name="Stieglmeier M."/>
            <person name="Klingl A."/>
            <person name="Woyke T."/>
            <person name="Ryan C.M."/>
            <person name="Banfield J.F."/>
        </authorList>
    </citation>
    <scope>NUCLEOTIDE SEQUENCE [LARGE SCALE GENOMIC DNA]</scope>
</reference>
<dbReference type="Pfam" id="PF07549">
    <property type="entry name" value="Sec_GG"/>
    <property type="match status" value="1"/>
</dbReference>
<sequence>MRLIKKETKIDFLGKRRFFFSLSLFLIVLGLVTFGLRGRSNFAIDFTGGRLLQVRFERPISLSQIRDSLKNIGLSQIPIQEVGKGHNEIVLKTTSDTSGILNQFKKELGGDHFEIIADEMISPAMSKSLKRKGLLAFLYGMVGILVYVAFRFEFRFAVCGVIAIFHDILVVMGFLSFFGKPIDTMILAALLMIAGYSINDTIVIFDRIRENLRKTRKTDNYLQLFNESINQVLGRTLITGFTTILVLLSLFFFGGNVIHDFAFALLIGVTVGTYSSIFIASALVIEWEKKSPHRFHV</sequence>
<dbReference type="GO" id="GO:0006605">
    <property type="term" value="P:protein targeting"/>
    <property type="evidence" value="ECO:0007669"/>
    <property type="project" value="UniProtKB-UniRule"/>
</dbReference>
<dbReference type="GO" id="GO:0005886">
    <property type="term" value="C:plasma membrane"/>
    <property type="evidence" value="ECO:0007669"/>
    <property type="project" value="UniProtKB-SubCell"/>
</dbReference>
<dbReference type="InterPro" id="IPR048634">
    <property type="entry name" value="SecD_SecF_C"/>
</dbReference>
<dbReference type="NCBIfam" id="TIGR00916">
    <property type="entry name" value="2A0604s01"/>
    <property type="match status" value="1"/>
</dbReference>
<keyword evidence="8 12" id="KW-0472">Membrane</keyword>
<dbReference type="Gene3D" id="1.20.1640.10">
    <property type="entry name" value="Multidrug efflux transporter AcrB transmembrane domain"/>
    <property type="match status" value="1"/>
</dbReference>
<dbReference type="EMBL" id="PETL01000353">
    <property type="protein sequence ID" value="PIV63450.1"/>
    <property type="molecule type" value="Genomic_DNA"/>
</dbReference>
<gene>
    <name evidence="12 14" type="primary">secF</name>
    <name evidence="14" type="ORF">COS11_07350</name>
</gene>
<evidence type="ECO:0000256" key="1">
    <source>
        <dbReference type="ARBA" id="ARBA00004651"/>
    </source>
</evidence>
<evidence type="ECO:0000256" key="8">
    <source>
        <dbReference type="ARBA" id="ARBA00023136"/>
    </source>
</evidence>
<evidence type="ECO:0000313" key="15">
    <source>
        <dbReference type="Proteomes" id="UP000228886"/>
    </source>
</evidence>
<dbReference type="HAMAP" id="MF_01464_B">
    <property type="entry name" value="SecF_B"/>
    <property type="match status" value="1"/>
</dbReference>
<evidence type="ECO:0000256" key="4">
    <source>
        <dbReference type="ARBA" id="ARBA00022692"/>
    </source>
</evidence>
<comment type="similarity">
    <text evidence="10">In the C-terminal section; belongs to the SecD/SecF family. SecF subfamily.</text>
</comment>
<keyword evidence="7 12" id="KW-0811">Translocation</keyword>
<dbReference type="InterPro" id="IPR055344">
    <property type="entry name" value="SecD_SecF_C_bact"/>
</dbReference>
<evidence type="ECO:0000256" key="12">
    <source>
        <dbReference type="HAMAP-Rule" id="MF_01464"/>
    </source>
</evidence>
<dbReference type="InterPro" id="IPR005665">
    <property type="entry name" value="SecF_bac"/>
</dbReference>
<evidence type="ECO:0000256" key="10">
    <source>
        <dbReference type="ARBA" id="ARBA00060856"/>
    </source>
</evidence>